<dbReference type="NCBIfam" id="TIGR00409">
    <property type="entry name" value="proS_fam_II"/>
    <property type="match status" value="1"/>
</dbReference>
<dbReference type="CDD" id="cd00861">
    <property type="entry name" value="ProRS_anticodon_short"/>
    <property type="match status" value="1"/>
</dbReference>
<keyword evidence="5 10" id="KW-0547">Nucleotide-binding</keyword>
<reference evidence="13" key="1">
    <citation type="submission" date="2017-11" db="EMBL/GenBank/DDBJ databases">
        <authorList>
            <person name="Seth-Smith MB H."/>
        </authorList>
    </citation>
    <scope>NUCLEOTIDE SEQUENCE [LARGE SCALE GENOMIC DNA]</scope>
</reference>
<keyword evidence="13" id="KW-1185">Reference proteome</keyword>
<proteinExistence type="inferred from homology"/>
<dbReference type="GO" id="GO:0006433">
    <property type="term" value="P:prolyl-tRNA aminoacylation"/>
    <property type="evidence" value="ECO:0007669"/>
    <property type="project" value="UniProtKB-UniRule"/>
</dbReference>
<dbReference type="GO" id="GO:0005524">
    <property type="term" value="F:ATP binding"/>
    <property type="evidence" value="ECO:0007669"/>
    <property type="project" value="UniProtKB-UniRule"/>
</dbReference>
<dbReference type="CDD" id="cd04334">
    <property type="entry name" value="ProRS-INS"/>
    <property type="match status" value="1"/>
</dbReference>
<dbReference type="Gene3D" id="3.40.50.800">
    <property type="entry name" value="Anticodon-binding domain"/>
    <property type="match status" value="1"/>
</dbReference>
<evidence type="ECO:0000256" key="5">
    <source>
        <dbReference type="ARBA" id="ARBA00022741"/>
    </source>
</evidence>
<evidence type="ECO:0000256" key="3">
    <source>
        <dbReference type="ARBA" id="ARBA00022490"/>
    </source>
</evidence>
<feature type="domain" description="Aminoacyl-transfer RNA synthetases class-II family profile" evidence="11">
    <location>
        <begin position="52"/>
        <end position="468"/>
    </location>
</feature>
<protein>
    <recommendedName>
        <fullName evidence="10">Proline--tRNA ligase</fullName>
        <ecNumber evidence="10">6.1.1.15</ecNumber>
    </recommendedName>
    <alternativeName>
        <fullName evidence="10">Prolyl-tRNA synthetase</fullName>
        <shortName evidence="10">ProRS</shortName>
    </alternativeName>
</protein>
<dbReference type="InterPro" id="IPR050062">
    <property type="entry name" value="Pro-tRNA_synthetase"/>
</dbReference>
<dbReference type="NCBIfam" id="NF006625">
    <property type="entry name" value="PRK09194.1"/>
    <property type="match status" value="1"/>
</dbReference>
<dbReference type="EC" id="6.1.1.15" evidence="10"/>
<sequence length="577" mass="65808">MKTSQLFYKTSKNANKEATVLSYELLEKAGYIFKTAKGIYTYTPLFWRVALKMMDIIREELNAIGGQELVLPILHPAELWQKTGRWEAFRSEGLLYTLTDREDKELCLAPTHEEVISTFVSQWLSGRKQLPIHLYQIATKFRDEIRPRFGLMRAREFLMEDSYTFSDSPEQMNEQYGKLRQAYQNIFDKLEIKYVIVEADGGKIGKGKSEEFHVLCSLGEDTICVSGAYGANIEAAVSQPQQYTYDKEHLPIEEVVTPDIRTIENLQDFFSLPPHRIIKTLVVKLSYGEKDKFAAIGIRGDRQLNLTKIRSKLNADDCTLASDEEIQKHLSTEKGFIGPLNCPIEFYADETTRCMTNFVCAGNTKDKHYKNVNWDRDIPRPEYADFLLAEAGDLCPANGNSPYEIFEGVEVAHIFNLGTRYTECFEVGFQNEQGEQQTCWMGTYGIGIGRTLAACIEQLADDHGIVWPKAIAPFDISILYNGGDSASEEAAEKIYKDLQNYGYAPLLDDRNERLGFKLKDSDLIGIPYKLILGKTFLSSGILEIESRSKEKFSLEPKDFFNWCENYFPKPRSFSSIS</sequence>
<evidence type="ECO:0000256" key="10">
    <source>
        <dbReference type="HAMAP-Rule" id="MF_01569"/>
    </source>
</evidence>
<dbReference type="SUPFAM" id="SSF55681">
    <property type="entry name" value="Class II aaRS and biotin synthetases"/>
    <property type="match status" value="1"/>
</dbReference>
<evidence type="ECO:0000313" key="12">
    <source>
        <dbReference type="EMBL" id="SYX08735.1"/>
    </source>
</evidence>
<dbReference type="InterPro" id="IPR004154">
    <property type="entry name" value="Anticodon-bd"/>
</dbReference>
<comment type="function">
    <text evidence="10">Catalyzes the attachment of proline to tRNA(Pro) in a two-step reaction: proline is first activated by ATP to form Pro-AMP and then transferred to the acceptor end of tRNA(Pro). As ProRS can inadvertently accommodate and process non-cognate amino acids such as alanine and cysteine, to avoid such errors it has two additional distinct editing activities against alanine. One activity is designated as 'pretransfer' editing and involves the tRNA(Pro)-independent hydrolysis of activated Ala-AMP. The other activity is designated 'posttransfer' editing and involves deacylation of mischarged Ala-tRNA(Pro). The misacylated Cys-tRNA(Pro) is not edited by ProRS.</text>
</comment>
<dbReference type="InterPro" id="IPR045864">
    <property type="entry name" value="aa-tRNA-synth_II/BPL/LPL"/>
</dbReference>
<dbReference type="Pfam" id="PF00587">
    <property type="entry name" value="tRNA-synt_2b"/>
    <property type="match status" value="1"/>
</dbReference>
<evidence type="ECO:0000256" key="4">
    <source>
        <dbReference type="ARBA" id="ARBA00022598"/>
    </source>
</evidence>
<dbReference type="AlphaFoldDB" id="A0A3B0PZ59"/>
<evidence type="ECO:0000256" key="7">
    <source>
        <dbReference type="ARBA" id="ARBA00022917"/>
    </source>
</evidence>
<comment type="catalytic activity">
    <reaction evidence="9 10">
        <text>tRNA(Pro) + L-proline + ATP = L-prolyl-tRNA(Pro) + AMP + diphosphate</text>
        <dbReference type="Rhea" id="RHEA:14305"/>
        <dbReference type="Rhea" id="RHEA-COMP:9700"/>
        <dbReference type="Rhea" id="RHEA-COMP:9702"/>
        <dbReference type="ChEBI" id="CHEBI:30616"/>
        <dbReference type="ChEBI" id="CHEBI:33019"/>
        <dbReference type="ChEBI" id="CHEBI:60039"/>
        <dbReference type="ChEBI" id="CHEBI:78442"/>
        <dbReference type="ChEBI" id="CHEBI:78532"/>
        <dbReference type="ChEBI" id="CHEBI:456215"/>
        <dbReference type="EC" id="6.1.1.15"/>
    </reaction>
</comment>
<comment type="subunit">
    <text evidence="2 10">Homodimer.</text>
</comment>
<keyword evidence="8 10" id="KW-0030">Aminoacyl-tRNA synthetase</keyword>
<dbReference type="Pfam" id="PF04073">
    <property type="entry name" value="tRNA_edit"/>
    <property type="match status" value="1"/>
</dbReference>
<dbReference type="InterPro" id="IPR036621">
    <property type="entry name" value="Anticodon-bd_dom_sf"/>
</dbReference>
<dbReference type="InterPro" id="IPR007214">
    <property type="entry name" value="YbaK/aa-tRNA-synth-assoc-dom"/>
</dbReference>
<dbReference type="SUPFAM" id="SSF52954">
    <property type="entry name" value="Class II aaRS ABD-related"/>
    <property type="match status" value="1"/>
</dbReference>
<dbReference type="HAMAP" id="MF_01569">
    <property type="entry name" value="Pro_tRNA_synth_type1"/>
    <property type="match status" value="1"/>
</dbReference>
<dbReference type="GO" id="GO:0005829">
    <property type="term" value="C:cytosol"/>
    <property type="evidence" value="ECO:0007669"/>
    <property type="project" value="TreeGrafter"/>
</dbReference>
<dbReference type="KEGG" id="chla:C834K_0263"/>
<evidence type="ECO:0000256" key="9">
    <source>
        <dbReference type="ARBA" id="ARBA00047671"/>
    </source>
</evidence>
<keyword evidence="4 10" id="KW-0436">Ligase</keyword>
<dbReference type="PRINTS" id="PR01046">
    <property type="entry name" value="TRNASYNTHPRO"/>
</dbReference>
<dbReference type="GO" id="GO:0004827">
    <property type="term" value="F:proline-tRNA ligase activity"/>
    <property type="evidence" value="ECO:0007669"/>
    <property type="project" value="UniProtKB-UniRule"/>
</dbReference>
<evidence type="ECO:0000256" key="1">
    <source>
        <dbReference type="ARBA" id="ARBA00004496"/>
    </source>
</evidence>
<dbReference type="InterPro" id="IPR004500">
    <property type="entry name" value="Pro-tRNA-synth_IIa_bac-type"/>
</dbReference>
<dbReference type="PANTHER" id="PTHR42753">
    <property type="entry name" value="MITOCHONDRIAL RIBOSOME PROTEIN L39/PROLYL-TRNA LIGASE FAMILY MEMBER"/>
    <property type="match status" value="1"/>
</dbReference>
<accession>A0A3B0PZ59</accession>
<dbReference type="OrthoDB" id="9809052at2"/>
<dbReference type="InterPro" id="IPR044140">
    <property type="entry name" value="ProRS_anticodon_short"/>
</dbReference>
<dbReference type="InterPro" id="IPR002314">
    <property type="entry name" value="aa-tRNA-synt_IIb"/>
</dbReference>
<dbReference type="InterPro" id="IPR033730">
    <property type="entry name" value="ProRS_core_prok"/>
</dbReference>
<evidence type="ECO:0000256" key="6">
    <source>
        <dbReference type="ARBA" id="ARBA00022840"/>
    </source>
</evidence>
<evidence type="ECO:0000256" key="8">
    <source>
        <dbReference type="ARBA" id="ARBA00023146"/>
    </source>
</evidence>
<dbReference type="PROSITE" id="PS50862">
    <property type="entry name" value="AA_TRNA_LIGASE_II"/>
    <property type="match status" value="1"/>
</dbReference>
<dbReference type="CDD" id="cd00779">
    <property type="entry name" value="ProRS_core_prok"/>
    <property type="match status" value="1"/>
</dbReference>
<comment type="subcellular location">
    <subcellularLocation>
        <location evidence="1 10">Cytoplasm</location>
    </subcellularLocation>
</comment>
<keyword evidence="3 10" id="KW-0963">Cytoplasm</keyword>
<dbReference type="InterPro" id="IPR036754">
    <property type="entry name" value="YbaK/aa-tRNA-synt-asso_dom_sf"/>
</dbReference>
<dbReference type="GO" id="GO:0002161">
    <property type="term" value="F:aminoacyl-tRNA deacylase activity"/>
    <property type="evidence" value="ECO:0007669"/>
    <property type="project" value="InterPro"/>
</dbReference>
<organism evidence="12 13">
    <name type="scientific">Chlamydia poikilotherma</name>
    <dbReference type="NCBI Taxonomy" id="1967783"/>
    <lineage>
        <taxon>Bacteria</taxon>
        <taxon>Pseudomonadati</taxon>
        <taxon>Chlamydiota</taxon>
        <taxon>Chlamydiia</taxon>
        <taxon>Chlamydiales</taxon>
        <taxon>Chlamydiaceae</taxon>
        <taxon>Chlamydia/Chlamydophila group</taxon>
        <taxon>Chlamydia</taxon>
    </lineage>
</organism>
<name>A0A3B0PZ59_9CHLA</name>
<dbReference type="InterPro" id="IPR002316">
    <property type="entry name" value="Pro-tRNA-ligase_IIa"/>
</dbReference>
<dbReference type="Pfam" id="PF03129">
    <property type="entry name" value="HGTP_anticodon"/>
    <property type="match status" value="1"/>
</dbReference>
<dbReference type="SUPFAM" id="SSF55826">
    <property type="entry name" value="YbaK/ProRS associated domain"/>
    <property type="match status" value="1"/>
</dbReference>
<evidence type="ECO:0000256" key="2">
    <source>
        <dbReference type="ARBA" id="ARBA00011738"/>
    </source>
</evidence>
<keyword evidence="7 10" id="KW-0648">Protein biosynthesis</keyword>
<dbReference type="InterPro" id="IPR023717">
    <property type="entry name" value="Pro-tRNA-Synthase_IIa_type1"/>
</dbReference>
<evidence type="ECO:0000259" key="11">
    <source>
        <dbReference type="PROSITE" id="PS50862"/>
    </source>
</evidence>
<comment type="similarity">
    <text evidence="10">Belongs to the class-II aminoacyl-tRNA synthetase family. ProS type 1 subfamily.</text>
</comment>
<dbReference type="Gene3D" id="3.30.930.10">
    <property type="entry name" value="Bira Bifunctional Protein, Domain 2"/>
    <property type="match status" value="2"/>
</dbReference>
<comment type="domain">
    <text evidence="10">Consists of three domains: the N-terminal catalytic domain, the editing domain and the C-terminal anticodon-binding domain.</text>
</comment>
<dbReference type="Proteomes" id="UP000258476">
    <property type="component" value="Chromosome"/>
</dbReference>
<dbReference type="RefSeq" id="WP_117273938.1">
    <property type="nucleotide sequence ID" value="NZ_LS992154.1"/>
</dbReference>
<dbReference type="PANTHER" id="PTHR42753:SF2">
    <property type="entry name" value="PROLINE--TRNA LIGASE"/>
    <property type="match status" value="1"/>
</dbReference>
<evidence type="ECO:0000313" key="13">
    <source>
        <dbReference type="Proteomes" id="UP000258476"/>
    </source>
</evidence>
<dbReference type="InterPro" id="IPR006195">
    <property type="entry name" value="aa-tRNA-synth_II"/>
</dbReference>
<gene>
    <name evidence="10 12" type="primary">proS</name>
    <name evidence="12" type="ORF">C834K_0263</name>
</gene>
<keyword evidence="6 10" id="KW-0067">ATP-binding</keyword>
<dbReference type="EMBL" id="LS992154">
    <property type="protein sequence ID" value="SYX08735.1"/>
    <property type="molecule type" value="Genomic_DNA"/>
</dbReference>
<dbReference type="Gene3D" id="3.90.960.10">
    <property type="entry name" value="YbaK/aminoacyl-tRNA synthetase-associated domain"/>
    <property type="match status" value="1"/>
</dbReference>